<evidence type="ECO:0000259" key="4">
    <source>
        <dbReference type="PROSITE" id="PS51736"/>
    </source>
</evidence>
<dbReference type="PANTHER" id="PTHR30461:SF2">
    <property type="entry name" value="SERINE RECOMBINASE PINE-RELATED"/>
    <property type="match status" value="1"/>
</dbReference>
<dbReference type="Pfam" id="PF00239">
    <property type="entry name" value="Resolvase"/>
    <property type="match status" value="1"/>
</dbReference>
<protein>
    <submittedName>
        <fullName evidence="5">Recombinase family protein</fullName>
    </submittedName>
</protein>
<reference evidence="5 6" key="1">
    <citation type="submission" date="2022-10" db="EMBL/GenBank/DDBJ databases">
        <title>paucibacter sp. hw8 Genome sequencing.</title>
        <authorList>
            <person name="Park S."/>
        </authorList>
    </citation>
    <scope>NUCLEOTIDE SEQUENCE [LARGE SCALE GENOMIC DNA]</scope>
    <source>
        <strain evidence="6">hw8</strain>
    </source>
</reference>
<evidence type="ECO:0000256" key="3">
    <source>
        <dbReference type="SAM" id="MobiDB-lite"/>
    </source>
</evidence>
<dbReference type="SMART" id="SM00857">
    <property type="entry name" value="Resolvase"/>
    <property type="match status" value="1"/>
</dbReference>
<evidence type="ECO:0000313" key="6">
    <source>
        <dbReference type="Proteomes" id="UP001219862"/>
    </source>
</evidence>
<organism evidence="5 6">
    <name type="scientific">Roseateles koreensis</name>
    <dbReference type="NCBI Taxonomy" id="2987526"/>
    <lineage>
        <taxon>Bacteria</taxon>
        <taxon>Pseudomonadati</taxon>
        <taxon>Pseudomonadota</taxon>
        <taxon>Betaproteobacteria</taxon>
        <taxon>Burkholderiales</taxon>
        <taxon>Sphaerotilaceae</taxon>
        <taxon>Roseateles</taxon>
    </lineage>
</organism>
<dbReference type="InterPro" id="IPR006119">
    <property type="entry name" value="Resolv_N"/>
</dbReference>
<feature type="domain" description="Resolvase/invertase-type recombinase catalytic" evidence="4">
    <location>
        <begin position="2"/>
        <end position="138"/>
    </location>
</feature>
<dbReference type="RefSeq" id="WP_273598246.1">
    <property type="nucleotide sequence ID" value="NZ_JAQQXS010000021.1"/>
</dbReference>
<evidence type="ECO:0000313" key="5">
    <source>
        <dbReference type="EMBL" id="MDC8787106.1"/>
    </source>
</evidence>
<dbReference type="PANTHER" id="PTHR30461">
    <property type="entry name" value="DNA-INVERTASE FROM LAMBDOID PROPHAGE"/>
    <property type="match status" value="1"/>
</dbReference>
<dbReference type="Gene3D" id="3.40.50.1390">
    <property type="entry name" value="Resolvase, N-terminal catalytic domain"/>
    <property type="match status" value="1"/>
</dbReference>
<dbReference type="InterPro" id="IPR050639">
    <property type="entry name" value="SSR_resolvase"/>
</dbReference>
<evidence type="ECO:0000256" key="2">
    <source>
        <dbReference type="ARBA" id="ARBA00023172"/>
    </source>
</evidence>
<dbReference type="EMBL" id="JAQQXS010000021">
    <property type="protein sequence ID" value="MDC8787106.1"/>
    <property type="molecule type" value="Genomic_DNA"/>
</dbReference>
<proteinExistence type="predicted"/>
<accession>A0ABT5KVY9</accession>
<keyword evidence="2" id="KW-0233">DNA recombination</keyword>
<dbReference type="PROSITE" id="PS51736">
    <property type="entry name" value="RECOMBINASES_3"/>
    <property type="match status" value="1"/>
</dbReference>
<dbReference type="Proteomes" id="UP001219862">
    <property type="component" value="Unassembled WGS sequence"/>
</dbReference>
<feature type="region of interest" description="Disordered" evidence="3">
    <location>
        <begin position="129"/>
        <end position="160"/>
    </location>
</feature>
<dbReference type="SUPFAM" id="SSF53041">
    <property type="entry name" value="Resolvase-like"/>
    <property type="match status" value="1"/>
</dbReference>
<name>A0ABT5KVY9_9BURK</name>
<gene>
    <name evidence="5" type="ORF">PRZ01_18090</name>
</gene>
<keyword evidence="6" id="KW-1185">Reference proteome</keyword>
<sequence length="241" mass="25709">MARIAYYRVSTRDQTIESQRSAISCGIAFDKEFIDEGVSGAVLAAARPGFSELLKYTREGDTLFVSAVDRLGRDALDVQATVRNLIGRGVSVHVHGLGLISKGVGELILAVLAQVASLERDRIAERTAAGRATARSTLDATGKTHRGKTSMGRPFGANPGEVAQWRRVNGASMSQTAAQFGLSLSTVKRYCSIKGQALADCVAANLTRMTDSDSSMNALLTKLEGDVPSRSDFGPFRGRRG</sequence>
<dbReference type="InterPro" id="IPR036162">
    <property type="entry name" value="Resolvase-like_N_sf"/>
</dbReference>
<dbReference type="CDD" id="cd03768">
    <property type="entry name" value="SR_ResInv"/>
    <property type="match status" value="1"/>
</dbReference>
<comment type="caution">
    <text evidence="5">The sequence shown here is derived from an EMBL/GenBank/DDBJ whole genome shotgun (WGS) entry which is preliminary data.</text>
</comment>
<evidence type="ECO:0000256" key="1">
    <source>
        <dbReference type="ARBA" id="ARBA00023125"/>
    </source>
</evidence>
<keyword evidence="1" id="KW-0238">DNA-binding</keyword>